<evidence type="ECO:0000256" key="1">
    <source>
        <dbReference type="SAM" id="MobiDB-lite"/>
    </source>
</evidence>
<evidence type="ECO:0000313" key="2">
    <source>
        <dbReference type="EMBL" id="KAG2384204.1"/>
    </source>
</evidence>
<dbReference type="PANTHER" id="PTHR34191:SF20">
    <property type="entry name" value="LATE EMBRYOGENESIS ABUNDANT PROTEIN (LEA) FAMILY PROTEIN"/>
    <property type="match status" value="1"/>
</dbReference>
<name>A0A8T0JUK2_PHAAN</name>
<sequence length="81" mass="8752">MVVVRGGGGSIRWWFVGLMSEGEELMPHRVVKSEEKASNMMDKASDVAHSAQDSMQQGGQQMKEKAQGAADSIKSALNSKN</sequence>
<gene>
    <name evidence="2" type="ORF">HKW66_Vig0150330</name>
</gene>
<accession>A0A8T0JUK2</accession>
<proteinExistence type="predicted"/>
<dbReference type="AlphaFoldDB" id="A0A8T0JUK2"/>
<protein>
    <recommendedName>
        <fullName evidence="4">Stress-induced protein KIN2-like</fullName>
    </recommendedName>
</protein>
<feature type="region of interest" description="Disordered" evidence="1">
    <location>
        <begin position="34"/>
        <end position="81"/>
    </location>
</feature>
<dbReference type="InterPro" id="IPR039624">
    <property type="entry name" value="LEA1/2/D7/KIN2"/>
</dbReference>
<organism evidence="2 3">
    <name type="scientific">Phaseolus angularis</name>
    <name type="common">Azuki bean</name>
    <name type="synonym">Vigna angularis</name>
    <dbReference type="NCBI Taxonomy" id="3914"/>
    <lineage>
        <taxon>Eukaryota</taxon>
        <taxon>Viridiplantae</taxon>
        <taxon>Streptophyta</taxon>
        <taxon>Embryophyta</taxon>
        <taxon>Tracheophyta</taxon>
        <taxon>Spermatophyta</taxon>
        <taxon>Magnoliopsida</taxon>
        <taxon>eudicotyledons</taxon>
        <taxon>Gunneridae</taxon>
        <taxon>Pentapetalae</taxon>
        <taxon>rosids</taxon>
        <taxon>fabids</taxon>
        <taxon>Fabales</taxon>
        <taxon>Fabaceae</taxon>
        <taxon>Papilionoideae</taxon>
        <taxon>50 kb inversion clade</taxon>
        <taxon>NPAAA clade</taxon>
        <taxon>indigoferoid/millettioid clade</taxon>
        <taxon>Phaseoleae</taxon>
        <taxon>Vigna</taxon>
    </lineage>
</organism>
<feature type="compositionally biased region" description="Polar residues" evidence="1">
    <location>
        <begin position="51"/>
        <end position="60"/>
    </location>
</feature>
<dbReference type="EMBL" id="JABFOF010000008">
    <property type="protein sequence ID" value="KAG2384204.1"/>
    <property type="molecule type" value="Genomic_DNA"/>
</dbReference>
<evidence type="ECO:0000313" key="3">
    <source>
        <dbReference type="Proteomes" id="UP000743370"/>
    </source>
</evidence>
<comment type="caution">
    <text evidence="2">The sequence shown here is derived from an EMBL/GenBank/DDBJ whole genome shotgun (WGS) entry which is preliminary data.</text>
</comment>
<evidence type="ECO:0008006" key="4">
    <source>
        <dbReference type="Google" id="ProtNLM"/>
    </source>
</evidence>
<reference evidence="2 3" key="1">
    <citation type="submission" date="2020-05" db="EMBL/GenBank/DDBJ databases">
        <title>Vigna angularis (adzuki bean) Var. LongXiaoDou No. 4 denovo assembly.</title>
        <authorList>
            <person name="Xiang H."/>
        </authorList>
    </citation>
    <scope>NUCLEOTIDE SEQUENCE [LARGE SCALE GENOMIC DNA]</scope>
    <source>
        <tissue evidence="2">Leaf</tissue>
    </source>
</reference>
<dbReference type="Proteomes" id="UP000743370">
    <property type="component" value="Unassembled WGS sequence"/>
</dbReference>
<dbReference type="PANTHER" id="PTHR34191">
    <property type="entry name" value="LATE EMBRYOGENESIS ABUNDANT PROTEIN (LEA) FAMILY PROTEIN"/>
    <property type="match status" value="1"/>
</dbReference>